<evidence type="ECO:0000313" key="4">
    <source>
        <dbReference type="EMBL" id="KAL0059213.1"/>
    </source>
</evidence>
<proteinExistence type="predicted"/>
<dbReference type="PROSITE" id="PS50010">
    <property type="entry name" value="DH_2"/>
    <property type="match status" value="1"/>
</dbReference>
<dbReference type="EMBL" id="JBBXMP010000242">
    <property type="protein sequence ID" value="KAL0059213.1"/>
    <property type="molecule type" value="Genomic_DNA"/>
</dbReference>
<feature type="domain" description="PB1" evidence="3">
    <location>
        <begin position="433"/>
        <end position="520"/>
    </location>
</feature>
<keyword evidence="5" id="KW-1185">Reference proteome</keyword>
<dbReference type="SUPFAM" id="SSF50729">
    <property type="entry name" value="PH domain-like"/>
    <property type="match status" value="1"/>
</dbReference>
<dbReference type="Pfam" id="PF00564">
    <property type="entry name" value="PB1"/>
    <property type="match status" value="1"/>
</dbReference>
<dbReference type="InterPro" id="IPR053026">
    <property type="entry name" value="CDC42_GEF"/>
</dbReference>
<dbReference type="PANTHER" id="PTHR47339">
    <property type="entry name" value="CELL DIVISION CONTROL PROTEIN 24"/>
    <property type="match status" value="1"/>
</dbReference>
<evidence type="ECO:0000256" key="1">
    <source>
        <dbReference type="SAM" id="MobiDB-lite"/>
    </source>
</evidence>
<evidence type="ECO:0000313" key="5">
    <source>
        <dbReference type="Proteomes" id="UP001437256"/>
    </source>
</evidence>
<evidence type="ECO:0000259" key="3">
    <source>
        <dbReference type="PROSITE" id="PS51745"/>
    </source>
</evidence>
<comment type="caution">
    <text evidence="4">The sequence shown here is derived from an EMBL/GenBank/DDBJ whole genome shotgun (WGS) entry which is preliminary data.</text>
</comment>
<dbReference type="Gene3D" id="2.30.29.30">
    <property type="entry name" value="Pleckstrin-homology domain (PH domain)/Phosphotyrosine-binding domain (PTB)"/>
    <property type="match status" value="1"/>
</dbReference>
<dbReference type="InterPro" id="IPR035899">
    <property type="entry name" value="DBL_dom_sf"/>
</dbReference>
<dbReference type="SUPFAM" id="SSF48065">
    <property type="entry name" value="DBL homology domain (DH-domain)"/>
    <property type="match status" value="1"/>
</dbReference>
<dbReference type="InterPro" id="IPR053793">
    <property type="entry name" value="PB1-like"/>
</dbReference>
<dbReference type="Pfam" id="PF15411">
    <property type="entry name" value="PH_10"/>
    <property type="match status" value="1"/>
</dbReference>
<feature type="region of interest" description="Disordered" evidence="1">
    <location>
        <begin position="306"/>
        <end position="346"/>
    </location>
</feature>
<dbReference type="Proteomes" id="UP001437256">
    <property type="component" value="Unassembled WGS sequence"/>
</dbReference>
<dbReference type="SUPFAM" id="SSF54277">
    <property type="entry name" value="CAD &amp; PB1 domains"/>
    <property type="match status" value="1"/>
</dbReference>
<feature type="domain" description="DH" evidence="2">
    <location>
        <begin position="57"/>
        <end position="240"/>
    </location>
</feature>
<dbReference type="SMART" id="SM00325">
    <property type="entry name" value="RhoGEF"/>
    <property type="match status" value="1"/>
</dbReference>
<dbReference type="InterPro" id="IPR000219">
    <property type="entry name" value="DH_dom"/>
</dbReference>
<accession>A0ABR2ZD16</accession>
<protein>
    <submittedName>
        <fullName evidence="4">Guanine nucleotide exchange factor for Cdc42p</fullName>
    </submittedName>
</protein>
<dbReference type="Gene3D" id="3.10.20.90">
    <property type="entry name" value="Phosphatidylinositol 3-kinase Catalytic Subunit, Chain A, domain 1"/>
    <property type="match status" value="1"/>
</dbReference>
<dbReference type="PANTHER" id="PTHR47339:SF1">
    <property type="entry name" value="CELL DIVISION CONTROL PROTEIN 24"/>
    <property type="match status" value="1"/>
</dbReference>
<dbReference type="InterPro" id="IPR000270">
    <property type="entry name" value="PB1_dom"/>
</dbReference>
<dbReference type="CDD" id="cd05992">
    <property type="entry name" value="PB1"/>
    <property type="match status" value="1"/>
</dbReference>
<dbReference type="SMART" id="SM00666">
    <property type="entry name" value="PB1"/>
    <property type="match status" value="1"/>
</dbReference>
<organism evidence="4 5">
    <name type="scientific">Marasmius tenuissimus</name>
    <dbReference type="NCBI Taxonomy" id="585030"/>
    <lineage>
        <taxon>Eukaryota</taxon>
        <taxon>Fungi</taxon>
        <taxon>Dikarya</taxon>
        <taxon>Basidiomycota</taxon>
        <taxon>Agaricomycotina</taxon>
        <taxon>Agaricomycetes</taxon>
        <taxon>Agaricomycetidae</taxon>
        <taxon>Agaricales</taxon>
        <taxon>Marasmiineae</taxon>
        <taxon>Marasmiaceae</taxon>
        <taxon>Marasmius</taxon>
    </lineage>
</organism>
<feature type="compositionally biased region" description="Polar residues" evidence="1">
    <location>
        <begin position="313"/>
        <end position="324"/>
    </location>
</feature>
<name>A0ABR2ZD16_9AGAR</name>
<dbReference type="Pfam" id="PF00621">
    <property type="entry name" value="RhoGEF"/>
    <property type="match status" value="1"/>
</dbReference>
<dbReference type="Gene3D" id="1.20.900.10">
    <property type="entry name" value="Dbl homology (DH) domain"/>
    <property type="match status" value="1"/>
</dbReference>
<dbReference type="PROSITE" id="PS51745">
    <property type="entry name" value="PB1"/>
    <property type="match status" value="1"/>
</dbReference>
<evidence type="ECO:0000259" key="2">
    <source>
        <dbReference type="PROSITE" id="PS50010"/>
    </source>
</evidence>
<dbReference type="InterPro" id="IPR011993">
    <property type="entry name" value="PH-like_dom_sf"/>
</dbReference>
<gene>
    <name evidence="4" type="primary">CDC24_5</name>
    <name evidence="4" type="ORF">AAF712_014059</name>
</gene>
<sequence length="524" mass="58707">MDSGETPGDRKTTAELASVDVEKLHIFDALEPSTEAKSKQPLLPTSTATEKTKSAFQWDLIVQELVETERKYCQDLEILSNYATAAFDAKLVQEGSRLHRVLSCVKDMSIFHQRFFILIKDTSELPWEEQRWGKPFIDSAGGFRACYDPYVASDAYGQIYETNSEDEANLASMNNMINAKFELPAFIKKPLGRVCKYPLLLDSLVKAARTSEHPHGHPYLEELKAGCTTHKQTTDAINDLQRQTENERTKQKLLSSVEDWKGHNPDEFGKLLLNDVFVVTKNDVDREYWVYLFDRILVCCKEPGVVGEDKKASSGSGTRKSGSLLSKRVGPPKPMPPFGMLPRSEAVPGDSQYRRYKYSLTVVWKTESDGPDKGEDGDEGGGSDSMTIQLHFEEQLRQWEEKLKRIIPHAEYNLVVDTIQNSTPSPPGPPTAKATVHVHFGESDVFNIRVPKPFSYDDLVQAVERKLKNFQSGTSSGAGVDSTLVIKYKDKDGDLVSLTANEDVREAVASGEVDLYVALRRGER</sequence>
<reference evidence="4 5" key="1">
    <citation type="submission" date="2024-05" db="EMBL/GenBank/DDBJ databases">
        <title>A draft genome resource for the thread blight pathogen Marasmius tenuissimus strain MS-2.</title>
        <authorList>
            <person name="Yulfo-Soto G.E."/>
            <person name="Baruah I.K."/>
            <person name="Amoako-Attah I."/>
            <person name="Bukari Y."/>
            <person name="Meinhardt L.W."/>
            <person name="Bailey B.A."/>
            <person name="Cohen S.P."/>
        </authorList>
    </citation>
    <scope>NUCLEOTIDE SEQUENCE [LARGE SCALE GENOMIC DNA]</scope>
    <source>
        <strain evidence="4 5">MS-2</strain>
    </source>
</reference>